<feature type="region of interest" description="Disordered" evidence="1">
    <location>
        <begin position="162"/>
        <end position="205"/>
    </location>
</feature>
<keyword evidence="4" id="KW-1185">Reference proteome</keyword>
<gene>
    <name evidence="3" type="ORF">J3D65DRAFT_637866</name>
</gene>
<accession>A0ABR1L8G8</accession>
<feature type="region of interest" description="Disordered" evidence="1">
    <location>
        <begin position="652"/>
        <end position="686"/>
    </location>
</feature>
<dbReference type="EMBL" id="JBBPEH010000012">
    <property type="protein sequence ID" value="KAK7531524.1"/>
    <property type="molecule type" value="Genomic_DNA"/>
</dbReference>
<organism evidence="3 4">
    <name type="scientific">Phyllosticta citribraziliensis</name>
    <dbReference type="NCBI Taxonomy" id="989973"/>
    <lineage>
        <taxon>Eukaryota</taxon>
        <taxon>Fungi</taxon>
        <taxon>Dikarya</taxon>
        <taxon>Ascomycota</taxon>
        <taxon>Pezizomycotina</taxon>
        <taxon>Dothideomycetes</taxon>
        <taxon>Dothideomycetes incertae sedis</taxon>
        <taxon>Botryosphaeriales</taxon>
        <taxon>Phyllostictaceae</taxon>
        <taxon>Phyllosticta</taxon>
    </lineage>
</organism>
<feature type="compositionally biased region" description="Pro residues" evidence="1">
    <location>
        <begin position="167"/>
        <end position="179"/>
    </location>
</feature>
<dbReference type="InterPro" id="IPR038921">
    <property type="entry name" value="YOR389W-like"/>
</dbReference>
<reference evidence="3 4" key="1">
    <citation type="submission" date="2024-04" db="EMBL/GenBank/DDBJ databases">
        <title>Phyllosticta paracitricarpa is synonymous to the EU quarantine fungus P. citricarpa based on phylogenomic analyses.</title>
        <authorList>
            <consortium name="Lawrence Berkeley National Laboratory"/>
            <person name="Van ingen-buijs V.A."/>
            <person name="Van westerhoven A.C."/>
            <person name="Haridas S."/>
            <person name="Skiadas P."/>
            <person name="Martin F."/>
            <person name="Groenewald J.Z."/>
            <person name="Crous P.W."/>
            <person name="Seidl M.F."/>
        </authorList>
    </citation>
    <scope>NUCLEOTIDE SEQUENCE [LARGE SCALE GENOMIC DNA]</scope>
    <source>
        <strain evidence="3 4">CPC 17464</strain>
    </source>
</reference>
<evidence type="ECO:0000256" key="2">
    <source>
        <dbReference type="SAM" id="SignalP"/>
    </source>
</evidence>
<name>A0ABR1L8G8_9PEZI</name>
<dbReference type="GeneID" id="92034462"/>
<dbReference type="PANTHER" id="PTHR35204:SF1">
    <property type="entry name" value="ENTEROTOXIN"/>
    <property type="match status" value="1"/>
</dbReference>
<evidence type="ECO:0000256" key="1">
    <source>
        <dbReference type="SAM" id="MobiDB-lite"/>
    </source>
</evidence>
<sequence length="707" mass="80099">MKSHIFRSLLLLSGSQFASTGSANHADCHEHPKPQAKPLPSSFLNFSSPAPYIFSSLSGLLSEWSNTFFPQGHAITACVIPAHTQLYHGRHDAHSPPSPEWLAFDVEMSYGIMGNLKDSRMLTYRTTRPVKALYFDGVSADSIGIGTESQMVFLVGDSEKLRQRPWPRGPGRPPPPPGRGSPERGGPRRPPGRGPPDYGGNKPLDDEYWRAEGLCNWMKEHGLGGKGWGYEGVVRMNAGFEMIWCDFDSPSLKLVSNLNVSAPRIDMKNEKRWPGRPGSVDEATSPKHGAEQIVLLGSGGQTNAQEGEKEGRHGPDMTDYSEPFRYASLWMWFTAGVRHYGRTAVGPGRGEARVRVDTCGLFTFYDPKLQSQATARVESERKSLNISLDGHWQAPEGEKGRAVALEELMRRRRFHRISNISEQDGAVMQMSVEQRLRTVLGNETTSCSGIDWRLTAQEVVLFYSWNLENLLRLLNEEPGKSWILFRDWLGSLRDITHWFMMPFFEYPPERPYIEDSLKESFSLESERAQVAIKRCRTQYSAESSQLNEGEQLQSWSVEETLDGLCQTVFKVGLDIEYEWLWHFNKAPEDMNSYPSLDPSVLGKQSAWRKDVEELMAWLGWVEQWTSCEEPCASDELCYVPMWPVNHMLRDDRDRRKDADNPSGGQLYRADAFDNEEPDNKPPWGDFGRLGEEHLWRPVCVNASAFPP</sequence>
<evidence type="ECO:0000313" key="3">
    <source>
        <dbReference type="EMBL" id="KAK7531524.1"/>
    </source>
</evidence>
<comment type="caution">
    <text evidence="3">The sequence shown here is derived from an EMBL/GenBank/DDBJ whole genome shotgun (WGS) entry which is preliminary data.</text>
</comment>
<proteinExistence type="predicted"/>
<dbReference type="RefSeq" id="XP_066651348.1">
    <property type="nucleotide sequence ID" value="XM_066801556.1"/>
</dbReference>
<feature type="chain" id="PRO_5045797282" evidence="2">
    <location>
        <begin position="21"/>
        <end position="707"/>
    </location>
</feature>
<dbReference type="Proteomes" id="UP001360953">
    <property type="component" value="Unassembled WGS sequence"/>
</dbReference>
<protein>
    <submittedName>
        <fullName evidence="3">Uncharacterized protein</fullName>
    </submittedName>
</protein>
<dbReference type="PANTHER" id="PTHR35204">
    <property type="entry name" value="YALI0A21131P"/>
    <property type="match status" value="1"/>
</dbReference>
<keyword evidence="2" id="KW-0732">Signal</keyword>
<feature type="compositionally biased region" description="Basic and acidic residues" evidence="1">
    <location>
        <begin position="306"/>
        <end position="316"/>
    </location>
</feature>
<evidence type="ECO:0000313" key="4">
    <source>
        <dbReference type="Proteomes" id="UP001360953"/>
    </source>
</evidence>
<feature type="region of interest" description="Disordered" evidence="1">
    <location>
        <begin position="298"/>
        <end position="318"/>
    </location>
</feature>
<feature type="signal peptide" evidence="2">
    <location>
        <begin position="1"/>
        <end position="20"/>
    </location>
</feature>